<evidence type="ECO:0000313" key="12">
    <source>
        <dbReference type="Proteomes" id="UP000190061"/>
    </source>
</evidence>
<dbReference type="NCBIfam" id="TIGR03824">
    <property type="entry name" value="FlgM_jcvi"/>
    <property type="match status" value="1"/>
</dbReference>
<evidence type="ECO:0000259" key="10">
    <source>
        <dbReference type="Pfam" id="PF04316"/>
    </source>
</evidence>
<dbReference type="SUPFAM" id="SSF101498">
    <property type="entry name" value="Anti-sigma factor FlgM"/>
    <property type="match status" value="1"/>
</dbReference>
<keyword evidence="3" id="KW-0678">Repressor</keyword>
<feature type="region of interest" description="Disordered" evidence="9">
    <location>
        <begin position="1"/>
        <end position="44"/>
    </location>
</feature>
<keyword evidence="6" id="KW-0804">Transcription</keyword>
<evidence type="ECO:0000256" key="9">
    <source>
        <dbReference type="SAM" id="MobiDB-lite"/>
    </source>
</evidence>
<dbReference type="AlphaFoldDB" id="A0A1T4S015"/>
<evidence type="ECO:0000256" key="7">
    <source>
        <dbReference type="ARBA" id="ARBA00024739"/>
    </source>
</evidence>
<dbReference type="InterPro" id="IPR035890">
    <property type="entry name" value="Anti-sigma-28_factor_FlgM_sf"/>
</dbReference>
<organism evidence="11 12">
    <name type="scientific">Lysobacter spongiicola DSM 21749</name>
    <dbReference type="NCBI Taxonomy" id="1122188"/>
    <lineage>
        <taxon>Bacteria</taxon>
        <taxon>Pseudomonadati</taxon>
        <taxon>Pseudomonadota</taxon>
        <taxon>Gammaproteobacteria</taxon>
        <taxon>Lysobacterales</taxon>
        <taxon>Lysobacteraceae</taxon>
        <taxon>Novilysobacter</taxon>
    </lineage>
</organism>
<evidence type="ECO:0000256" key="4">
    <source>
        <dbReference type="ARBA" id="ARBA00022795"/>
    </source>
</evidence>
<dbReference type="InterPro" id="IPR031316">
    <property type="entry name" value="FlgM_C"/>
</dbReference>
<dbReference type="Pfam" id="PF04316">
    <property type="entry name" value="FlgM"/>
    <property type="match status" value="1"/>
</dbReference>
<keyword evidence="4" id="KW-1005">Bacterial flagellum biogenesis</keyword>
<name>A0A1T4S015_9GAMM</name>
<evidence type="ECO:0000256" key="6">
    <source>
        <dbReference type="ARBA" id="ARBA00023163"/>
    </source>
</evidence>
<evidence type="ECO:0000256" key="3">
    <source>
        <dbReference type="ARBA" id="ARBA00022491"/>
    </source>
</evidence>
<sequence>MTHKIDGGGASQALRAAELSSTSTARTHAGGDRSQPVAAATPADSMRLTGEATGLQALERSLGGGGAGLDVAKVNEVRAALADGSYQIDAKQIASRMLALESELLK</sequence>
<dbReference type="RefSeq" id="WP_078759012.1">
    <property type="nucleotide sequence ID" value="NZ_FUXP01000012.1"/>
</dbReference>
<comment type="function">
    <text evidence="7">Responsible for the coupling of flagellin expression to flagellar assembly by preventing expression of the flagellin genes when a component of the middle class of proteins is defective. It negatively regulates flagellar genes by inhibiting the activity of FliA by directly binding to FliA.</text>
</comment>
<feature type="domain" description="Anti-sigma-28 factor FlgM C-terminal" evidence="10">
    <location>
        <begin position="44"/>
        <end position="98"/>
    </location>
</feature>
<proteinExistence type="inferred from homology"/>
<dbReference type="EMBL" id="FUXP01000012">
    <property type="protein sequence ID" value="SKA21298.1"/>
    <property type="molecule type" value="Genomic_DNA"/>
</dbReference>
<dbReference type="Proteomes" id="UP000190061">
    <property type="component" value="Unassembled WGS sequence"/>
</dbReference>
<dbReference type="STRING" id="1122188.SAMN02745674_02468"/>
<protein>
    <recommendedName>
        <fullName evidence="2">Negative regulator of flagellin synthesis</fullName>
    </recommendedName>
    <alternativeName>
        <fullName evidence="8">Anti-sigma-28 factor</fullName>
    </alternativeName>
</protein>
<dbReference type="OrthoDB" id="7063735at2"/>
<dbReference type="GO" id="GO:0045892">
    <property type="term" value="P:negative regulation of DNA-templated transcription"/>
    <property type="evidence" value="ECO:0007669"/>
    <property type="project" value="InterPro"/>
</dbReference>
<keyword evidence="5" id="KW-0805">Transcription regulation</keyword>
<evidence type="ECO:0000256" key="2">
    <source>
        <dbReference type="ARBA" id="ARBA00017823"/>
    </source>
</evidence>
<keyword evidence="12" id="KW-1185">Reference proteome</keyword>
<comment type="similarity">
    <text evidence="1">Belongs to the FlgM family.</text>
</comment>
<gene>
    <name evidence="11" type="ORF">SAMN02745674_02468</name>
</gene>
<evidence type="ECO:0000256" key="8">
    <source>
        <dbReference type="ARBA" id="ARBA00030117"/>
    </source>
</evidence>
<accession>A0A1T4S015</accession>
<reference evidence="11 12" key="1">
    <citation type="submission" date="2017-02" db="EMBL/GenBank/DDBJ databases">
        <authorList>
            <person name="Peterson S.W."/>
        </authorList>
    </citation>
    <scope>NUCLEOTIDE SEQUENCE [LARGE SCALE GENOMIC DNA]</scope>
    <source>
        <strain evidence="11 12">DSM 21749</strain>
    </source>
</reference>
<evidence type="ECO:0000256" key="5">
    <source>
        <dbReference type="ARBA" id="ARBA00023015"/>
    </source>
</evidence>
<evidence type="ECO:0000313" key="11">
    <source>
        <dbReference type="EMBL" id="SKA21298.1"/>
    </source>
</evidence>
<dbReference type="InterPro" id="IPR007412">
    <property type="entry name" value="FlgM"/>
</dbReference>
<evidence type="ECO:0000256" key="1">
    <source>
        <dbReference type="ARBA" id="ARBA00005322"/>
    </source>
</evidence>
<dbReference type="GO" id="GO:0044781">
    <property type="term" value="P:bacterial-type flagellum organization"/>
    <property type="evidence" value="ECO:0007669"/>
    <property type="project" value="UniProtKB-KW"/>
</dbReference>